<evidence type="ECO:0000313" key="2">
    <source>
        <dbReference type="EMBL" id="GBP92278.1"/>
    </source>
</evidence>
<keyword evidence="3" id="KW-1185">Reference proteome</keyword>
<reference evidence="2 3" key="1">
    <citation type="journal article" date="2019" name="Commun. Biol.">
        <title>The bagworm genome reveals a unique fibroin gene that provides high tensile strength.</title>
        <authorList>
            <person name="Kono N."/>
            <person name="Nakamura H."/>
            <person name="Ohtoshi R."/>
            <person name="Tomita M."/>
            <person name="Numata K."/>
            <person name="Arakawa K."/>
        </authorList>
    </citation>
    <scope>NUCLEOTIDE SEQUENCE [LARGE SCALE GENOMIC DNA]</scope>
</reference>
<protein>
    <submittedName>
        <fullName evidence="2">Uncharacterized protein</fullName>
    </submittedName>
</protein>
<name>A0A4C1ZX37_EUMVA</name>
<organism evidence="2 3">
    <name type="scientific">Eumeta variegata</name>
    <name type="common">Bagworm moth</name>
    <name type="synonym">Eumeta japonica</name>
    <dbReference type="NCBI Taxonomy" id="151549"/>
    <lineage>
        <taxon>Eukaryota</taxon>
        <taxon>Metazoa</taxon>
        <taxon>Ecdysozoa</taxon>
        <taxon>Arthropoda</taxon>
        <taxon>Hexapoda</taxon>
        <taxon>Insecta</taxon>
        <taxon>Pterygota</taxon>
        <taxon>Neoptera</taxon>
        <taxon>Endopterygota</taxon>
        <taxon>Lepidoptera</taxon>
        <taxon>Glossata</taxon>
        <taxon>Ditrysia</taxon>
        <taxon>Tineoidea</taxon>
        <taxon>Psychidae</taxon>
        <taxon>Oiketicinae</taxon>
        <taxon>Eumeta</taxon>
    </lineage>
</organism>
<dbReference type="AlphaFoldDB" id="A0A4C1ZX37"/>
<comment type="caution">
    <text evidence="2">The sequence shown here is derived from an EMBL/GenBank/DDBJ whole genome shotgun (WGS) entry which is preliminary data.</text>
</comment>
<dbReference type="EMBL" id="BGZK01002257">
    <property type="protein sequence ID" value="GBP92278.1"/>
    <property type="molecule type" value="Genomic_DNA"/>
</dbReference>
<feature type="compositionally biased region" description="Low complexity" evidence="1">
    <location>
        <begin position="129"/>
        <end position="138"/>
    </location>
</feature>
<evidence type="ECO:0000256" key="1">
    <source>
        <dbReference type="SAM" id="MobiDB-lite"/>
    </source>
</evidence>
<sequence length="162" mass="18159">MTDEIVDKFKDILKFKWCEYKDSQDTDEPELVILSTFLNKIADQCRASMSIEKSGSRNSRSAPERGSIRVHALLDEVSTVTLIDEQVANRIGMKGRRKTLHVSNECENSSLLYETDKLKKQTVILGGNESASETSSKSAPPPPPAARSETNSAFTHYRLEHE</sequence>
<evidence type="ECO:0000313" key="3">
    <source>
        <dbReference type="Proteomes" id="UP000299102"/>
    </source>
</evidence>
<feature type="region of interest" description="Disordered" evidence="1">
    <location>
        <begin position="124"/>
        <end position="162"/>
    </location>
</feature>
<gene>
    <name evidence="2" type="ORF">EVAR_66421_1</name>
</gene>
<proteinExistence type="predicted"/>
<accession>A0A4C1ZX37</accession>
<dbReference type="Proteomes" id="UP000299102">
    <property type="component" value="Unassembled WGS sequence"/>
</dbReference>